<dbReference type="GO" id="GO:0000973">
    <property type="term" value="P:post-transcriptional tethering of RNA polymerase II gene DNA at nuclear periphery"/>
    <property type="evidence" value="ECO:0007669"/>
    <property type="project" value="TreeGrafter"/>
</dbReference>
<evidence type="ECO:0000256" key="8">
    <source>
        <dbReference type="ARBA" id="ARBA00023010"/>
    </source>
</evidence>
<evidence type="ECO:0000256" key="6">
    <source>
        <dbReference type="ARBA" id="ARBA00022816"/>
    </source>
</evidence>
<evidence type="ECO:0000256" key="4">
    <source>
        <dbReference type="ARBA" id="ARBA00013472"/>
    </source>
</evidence>
<dbReference type="GO" id="GO:0006606">
    <property type="term" value="P:protein import into nucleus"/>
    <property type="evidence" value="ECO:0007669"/>
    <property type="project" value="TreeGrafter"/>
</dbReference>
<dbReference type="Ensembl" id="ENSSGRT00000097320.1">
    <property type="protein sequence ID" value="ENSSGRP00000091436.1"/>
    <property type="gene ID" value="ENSSGRG00000045637.1"/>
</dbReference>
<dbReference type="AlphaFoldDB" id="A0A672RPU5"/>
<protein>
    <recommendedName>
        <fullName evidence="4">Nuclear pore complex protein Nup98-Nup96</fullName>
    </recommendedName>
</protein>
<feature type="region of interest" description="Disordered" evidence="11">
    <location>
        <begin position="590"/>
        <end position="619"/>
    </location>
</feature>
<evidence type="ECO:0000256" key="3">
    <source>
        <dbReference type="ARBA" id="ARBA00008926"/>
    </source>
</evidence>
<evidence type="ECO:0000256" key="11">
    <source>
        <dbReference type="SAM" id="MobiDB-lite"/>
    </source>
</evidence>
<evidence type="ECO:0000313" key="13">
    <source>
        <dbReference type="Proteomes" id="UP000472262"/>
    </source>
</evidence>
<feature type="compositionally biased region" description="Basic and acidic residues" evidence="11">
    <location>
        <begin position="604"/>
        <end position="615"/>
    </location>
</feature>
<evidence type="ECO:0000313" key="12">
    <source>
        <dbReference type="Ensembl" id="ENSSGRP00000091436.1"/>
    </source>
</evidence>
<keyword evidence="9" id="KW-0906">Nuclear pore complex</keyword>
<gene>
    <name evidence="12" type="primary">LOC107588787</name>
</gene>
<evidence type="ECO:0000256" key="2">
    <source>
        <dbReference type="ARBA" id="ARBA00004620"/>
    </source>
</evidence>
<dbReference type="FunFam" id="1.10.10.2360:FF:000001">
    <property type="entry name" value="Nuclear pore complex protein Nup98-Nup96"/>
    <property type="match status" value="1"/>
</dbReference>
<evidence type="ECO:0000256" key="9">
    <source>
        <dbReference type="ARBA" id="ARBA00023132"/>
    </source>
</evidence>
<keyword evidence="10" id="KW-0539">Nucleus</keyword>
<keyword evidence="6" id="KW-0509">mRNA transport</keyword>
<keyword evidence="13" id="KW-1185">Reference proteome</keyword>
<name>A0A672RPU5_SINGR</name>
<dbReference type="PANTHER" id="PTHR23198:SF6">
    <property type="entry name" value="NUCLEAR PORE COMPLEX PROTEIN NUP98-NUP96"/>
    <property type="match status" value="1"/>
</dbReference>
<evidence type="ECO:0000256" key="1">
    <source>
        <dbReference type="ARBA" id="ARBA00004567"/>
    </source>
</evidence>
<reference evidence="12" key="2">
    <citation type="submission" date="2025-09" db="UniProtKB">
        <authorList>
            <consortium name="Ensembl"/>
        </authorList>
    </citation>
    <scope>IDENTIFICATION</scope>
</reference>
<reference evidence="12" key="1">
    <citation type="submission" date="2025-08" db="UniProtKB">
        <authorList>
            <consortium name="Ensembl"/>
        </authorList>
    </citation>
    <scope>IDENTIFICATION</scope>
</reference>
<dbReference type="Proteomes" id="UP000472262">
    <property type="component" value="Unassembled WGS sequence"/>
</dbReference>
<dbReference type="GO" id="GO:0008139">
    <property type="term" value="F:nuclear localization sequence binding"/>
    <property type="evidence" value="ECO:0007669"/>
    <property type="project" value="TreeGrafter"/>
</dbReference>
<keyword evidence="7" id="KW-0653">Protein transport</keyword>
<organism evidence="12 13">
    <name type="scientific">Sinocyclocheilus grahami</name>
    <name type="common">Dianchi golden-line fish</name>
    <name type="synonym">Barbus grahami</name>
    <dbReference type="NCBI Taxonomy" id="75366"/>
    <lineage>
        <taxon>Eukaryota</taxon>
        <taxon>Metazoa</taxon>
        <taxon>Chordata</taxon>
        <taxon>Craniata</taxon>
        <taxon>Vertebrata</taxon>
        <taxon>Euteleostomi</taxon>
        <taxon>Actinopterygii</taxon>
        <taxon>Neopterygii</taxon>
        <taxon>Teleostei</taxon>
        <taxon>Ostariophysi</taxon>
        <taxon>Cypriniformes</taxon>
        <taxon>Cyprinidae</taxon>
        <taxon>Cyprininae</taxon>
        <taxon>Sinocyclocheilus</taxon>
    </lineage>
</organism>
<comment type="similarity">
    <text evidence="3">Belongs to the nucleoporin GLFG family.</text>
</comment>
<evidence type="ECO:0000256" key="10">
    <source>
        <dbReference type="ARBA" id="ARBA00023242"/>
    </source>
</evidence>
<dbReference type="GO" id="GO:0034398">
    <property type="term" value="P:telomere tethering at nuclear periphery"/>
    <property type="evidence" value="ECO:0007669"/>
    <property type="project" value="TreeGrafter"/>
</dbReference>
<dbReference type="Pfam" id="PF21240">
    <property type="entry name" value="Nup98_GLEBS"/>
    <property type="match status" value="1"/>
</dbReference>
<dbReference type="Gene3D" id="1.10.10.2360">
    <property type="match status" value="1"/>
</dbReference>
<keyword evidence="8" id="KW-0811">Translocation</keyword>
<dbReference type="GO" id="GO:0051028">
    <property type="term" value="P:mRNA transport"/>
    <property type="evidence" value="ECO:0007669"/>
    <property type="project" value="UniProtKB-KW"/>
</dbReference>
<keyword evidence="5" id="KW-0813">Transport</keyword>
<comment type="subcellular location">
    <subcellularLocation>
        <location evidence="2">Nucleus membrane</location>
        <topology evidence="2">Peripheral membrane protein</topology>
        <orientation evidence="2">Nucleoplasmic side</orientation>
    </subcellularLocation>
    <subcellularLocation>
        <location evidence="1">Nucleus</location>
        <location evidence="1">Nuclear pore complex</location>
    </subcellularLocation>
</comment>
<evidence type="ECO:0000256" key="7">
    <source>
        <dbReference type="ARBA" id="ARBA00022927"/>
    </source>
</evidence>
<feature type="region of interest" description="Disordered" evidence="11">
    <location>
        <begin position="490"/>
        <end position="555"/>
    </location>
</feature>
<dbReference type="GO" id="GO:0031965">
    <property type="term" value="C:nuclear membrane"/>
    <property type="evidence" value="ECO:0007669"/>
    <property type="project" value="UniProtKB-SubCell"/>
</dbReference>
<dbReference type="GO" id="GO:0006405">
    <property type="term" value="P:RNA export from nucleus"/>
    <property type="evidence" value="ECO:0007669"/>
    <property type="project" value="TreeGrafter"/>
</dbReference>
<proteinExistence type="inferred from homology"/>
<dbReference type="GO" id="GO:0003723">
    <property type="term" value="F:RNA binding"/>
    <property type="evidence" value="ECO:0007669"/>
    <property type="project" value="TreeGrafter"/>
</dbReference>
<dbReference type="GO" id="GO:0044614">
    <property type="term" value="C:nuclear pore cytoplasmic filaments"/>
    <property type="evidence" value="ECO:0007669"/>
    <property type="project" value="TreeGrafter"/>
</dbReference>
<dbReference type="GO" id="GO:0017056">
    <property type="term" value="F:structural constituent of nuclear pore"/>
    <property type="evidence" value="ECO:0007669"/>
    <property type="project" value="TreeGrafter"/>
</dbReference>
<dbReference type="InterPro" id="IPR037665">
    <property type="entry name" value="Nucleoporin_S59-like"/>
</dbReference>
<sequence length="770" mass="80077">MFNKSFGAPFGGGTGGFGTTSTFGQQNAGFGATGGFGSSAFGTTNNTGGLFGTTQNKPGGLFGSSTFSQPVTSSTSTGFGFGATSGTPNSLFGSTNTGGGGLFSQQNNAFAANKPTTFGTFGTSTSSGGLFGTTNTTSNPFGGTSGSLFGSSNFTAAPPGTTIKFNPPTGSDTMVKGGVTTSINTKHQCITAMKEYENKSLEVEFSCCDSCFSTWQPAEIIVKHCLSGALINCLHDEINDYQAGRKGPSNPMAAGTGGLFGQQQQGSSLFKPFGSATTTQNNTFSFGNSNSMGLFGNTAASQAGGLFGNTNTSTATGFGTGIFGQTNTGFGNVGTQNLFGNKPAGFGTTTTTSTPSFGTGTGLFANKPTLTLGTNTNTSTFGFGATGTGGGLFGNKTAMTGLGTGLGTGFGGAVGTGQTSLFGNNQNKLGSTLGSVGTFGTGGFNTGANTLNFGAPQQPVALTDPNASAAQQAVLQQQINALAYSPFGDSPLFRNPLSDPKKKEERLKPTNPAAQKALTTPTQYKLTPRPATRVRPKALSSSGSSKSQLFDGLDDDEPSLNNGAFLPRKSIKKLVLKNLNNSSLYNNSVNREADDLASPSEYPHNGETREVTVERSEEDDLEVSKFYTNLITKPIPHAQPSPSLQDTISEFNMRGTASHRNGLEASSEDISLAEDSIQEERDEELEAQKPPHPAGMKHCFVYTDKACKLSQKSGECAHFFVPKSLMSSCMLYNIQWCEKVLAPFLISYFFACVSHFNVSDHQTNVNITQR</sequence>
<dbReference type="PANTHER" id="PTHR23198">
    <property type="entry name" value="NUCLEOPORIN"/>
    <property type="match status" value="1"/>
</dbReference>
<evidence type="ECO:0000256" key="5">
    <source>
        <dbReference type="ARBA" id="ARBA00022448"/>
    </source>
</evidence>
<feature type="compositionally biased region" description="Basic and acidic residues" evidence="11">
    <location>
        <begin position="499"/>
        <end position="508"/>
    </location>
</feature>
<accession>A0A672RPU5</accession>